<dbReference type="SUPFAM" id="SSF53300">
    <property type="entry name" value="vWA-like"/>
    <property type="match status" value="1"/>
</dbReference>
<protein>
    <submittedName>
        <fullName evidence="3">VWA domain-containing protein</fullName>
    </submittedName>
</protein>
<keyword evidence="1" id="KW-0812">Transmembrane</keyword>
<sequence>MVKKIRRTGRIGAVVVLTALLILGLLPEVARSGLLGNQSPSAEAQPVARSQMHVVGVKDTDDGKVSLSLSATSAMKMTRLQINSSTVLTEGEELTVTSLGIGGEASPQDWVVATDTGLTVQPKSEVDVFPGTPVTIEWLKTRAGTPAVEGLDAIAEGIAIANDLAESQMGLDSPHQGELDLTAEKDADLPGQYFAERAVNVSGDSYKRITNSSKHKRCALRKNVFSGKTWWDNSASTLSQGGVDRVDVEITGANNLEAQVNLNDPRLKLRFGSEAKYGWGFVTLEKGADYTAEIVGNVVRFNLTRTHVRAPKVQESYDIEVEIPYTGGRGSTCDVQLYNKELSEPLDPAEGNPTSADNYYNLNFPKAESSCQLTQDRRTKDAKLTMKAKWGWWEEESQQNSFDVIELKDKGAHLPSRIKTLSPEIRLRAQPDASGKNDWQTLRKGIDYSLTFNGESAYIELKSTKHNHDRKKAFNVEVELSAVGHSSACDVALWRKGPKWFNKNASSLEVETSESSREELDWLRPSVANPELPQRCGLDIALVFDTSNSVMNHPKGPSASKEAGLAIIDALQGTGSRMAVYNFASPANRFGEIFAEKQALGKEENIEKLRQAVNAFDWVSPKNQPEKGGTNYQAGLSQIKDGEFDVVYFITDGIPTTNNVDYPGKGLDNGQMTNQSDLDLAIEEANRIKTANTRIETVMVGVDTMNEHILKDGIFNYKRVGGFDSVQKWPLLQGYGYPAFYDPEVPSPLPGHPHRKVPSDSVREMLGLEGRKIFIAESPNANSAYWDVTNQPELWRAGVRSAQSIAEDISGKGAVTRVEDFLGLKEKLRNLVLRNCFGSINVTKLVHDENNQASRGVGWTFETEVDNAGHNAGSVRDGHQLSVFTDITDEQGRFGRTLDQQNQKGQTVKVREHQQEGFRLRSQANGDNASCEAKVYDQDKDEWLTQTIRPRNEGAENMPGFSVDVPFRGIVNCTIENERIQDNLSLSIKKVIYGDETKVLAGSRFSLYKVEGDNKEELQKVDDQNRVIADLERGKRYELVETHAPKGYQLLARPIVFEIASADIGNPEIQLIGGPEQYPEVSVSRDDTDANHLIMQVANISKPGLPRTGGPGLYGLLAIGAALLLAGIMLARRLKA</sequence>
<dbReference type="EMBL" id="JASNVP010000004">
    <property type="protein sequence ID" value="MDK4325961.1"/>
    <property type="molecule type" value="Genomic_DNA"/>
</dbReference>
<dbReference type="PROSITE" id="PS50234">
    <property type="entry name" value="VWFA"/>
    <property type="match status" value="1"/>
</dbReference>
<dbReference type="InterPro" id="IPR036465">
    <property type="entry name" value="vWFA_dom_sf"/>
</dbReference>
<evidence type="ECO:0000256" key="1">
    <source>
        <dbReference type="SAM" id="Phobius"/>
    </source>
</evidence>
<organism evidence="3 4">
    <name type="scientific">Corynebacterium propinquum</name>
    <dbReference type="NCBI Taxonomy" id="43769"/>
    <lineage>
        <taxon>Bacteria</taxon>
        <taxon>Bacillati</taxon>
        <taxon>Actinomycetota</taxon>
        <taxon>Actinomycetes</taxon>
        <taxon>Mycobacteriales</taxon>
        <taxon>Corynebacteriaceae</taxon>
        <taxon>Corynebacterium</taxon>
    </lineage>
</organism>
<dbReference type="CDD" id="cd00198">
    <property type="entry name" value="vWFA"/>
    <property type="match status" value="1"/>
</dbReference>
<keyword evidence="1" id="KW-1133">Transmembrane helix</keyword>
<gene>
    <name evidence="3" type="ORF">QPX54_05445</name>
</gene>
<dbReference type="Gene3D" id="3.40.50.410">
    <property type="entry name" value="von Willebrand factor, type A domain"/>
    <property type="match status" value="1"/>
</dbReference>
<name>A0AAP4FAY5_9CORY</name>
<dbReference type="RefSeq" id="WP_284589617.1">
    <property type="nucleotide sequence ID" value="NZ_JASNVP010000004.1"/>
</dbReference>
<comment type="caution">
    <text evidence="3">The sequence shown here is derived from an EMBL/GenBank/DDBJ whole genome shotgun (WGS) entry which is preliminary data.</text>
</comment>
<feature type="domain" description="VWFA" evidence="2">
    <location>
        <begin position="539"/>
        <end position="702"/>
    </location>
</feature>
<dbReference type="Gene3D" id="2.60.40.10">
    <property type="entry name" value="Immunoglobulins"/>
    <property type="match status" value="1"/>
</dbReference>
<dbReference type="InterPro" id="IPR002035">
    <property type="entry name" value="VWF_A"/>
</dbReference>
<dbReference type="InterPro" id="IPR041033">
    <property type="entry name" value="SpaA_PFL_dom_1"/>
</dbReference>
<evidence type="ECO:0000259" key="2">
    <source>
        <dbReference type="PROSITE" id="PS50234"/>
    </source>
</evidence>
<dbReference type="Proteomes" id="UP001226160">
    <property type="component" value="Unassembled WGS sequence"/>
</dbReference>
<evidence type="ECO:0000313" key="3">
    <source>
        <dbReference type="EMBL" id="MDK4325961.1"/>
    </source>
</evidence>
<keyword evidence="1" id="KW-0472">Membrane</keyword>
<dbReference type="InterPro" id="IPR013783">
    <property type="entry name" value="Ig-like_fold"/>
</dbReference>
<proteinExistence type="predicted"/>
<dbReference type="GO" id="GO:0005975">
    <property type="term" value="P:carbohydrate metabolic process"/>
    <property type="evidence" value="ECO:0007669"/>
    <property type="project" value="UniProtKB-ARBA"/>
</dbReference>
<evidence type="ECO:0000313" key="4">
    <source>
        <dbReference type="Proteomes" id="UP001226160"/>
    </source>
</evidence>
<feature type="transmembrane region" description="Helical" evidence="1">
    <location>
        <begin position="1112"/>
        <end position="1131"/>
    </location>
</feature>
<accession>A0AAP4FAY5</accession>
<dbReference type="Pfam" id="PF17802">
    <property type="entry name" value="SpaA"/>
    <property type="match status" value="1"/>
</dbReference>
<reference evidence="3" key="1">
    <citation type="submission" date="2023-05" db="EMBL/GenBank/DDBJ databases">
        <title>Metabolic capabilities are highly conserved among human nasal-associated Corynebacterium species in pangenomic analyses.</title>
        <authorList>
            <person name="Tran T.H."/>
            <person name="Roberts A.Q."/>
            <person name="Escapa I.F."/>
            <person name="Gao W."/>
            <person name="Conlan S."/>
            <person name="Kong H."/>
            <person name="Segre J.A."/>
            <person name="Kelly M.S."/>
            <person name="Lemon K.P."/>
        </authorList>
    </citation>
    <scope>NUCLEOTIDE SEQUENCE</scope>
    <source>
        <strain evidence="3">KPL2654</strain>
    </source>
</reference>
<dbReference type="AlphaFoldDB" id="A0AAP4FAY5"/>